<dbReference type="SUPFAM" id="SSF50156">
    <property type="entry name" value="PDZ domain-like"/>
    <property type="match status" value="1"/>
</dbReference>
<accession>A0A7W8UEA7</accession>
<dbReference type="Gene3D" id="2.30.42.10">
    <property type="match status" value="1"/>
</dbReference>
<dbReference type="Proteomes" id="UP000585507">
    <property type="component" value="Unassembled WGS sequence"/>
</dbReference>
<keyword evidence="2" id="KW-1185">Reference proteome</keyword>
<sequence length="61" mass="6617">MASRVMEQLIEHGEVRRGRIGISVQDLTPDLAEALGIEQSYDAVVGRVERNSPAAHGASSW</sequence>
<gene>
    <name evidence="1" type="ORF">GGD55_004453</name>
</gene>
<name>A0A7W8UEA7_9HYPH</name>
<evidence type="ECO:0000313" key="2">
    <source>
        <dbReference type="Proteomes" id="UP000585507"/>
    </source>
</evidence>
<organism evidence="1 2">
    <name type="scientific">Rhizobium giardinii</name>
    <dbReference type="NCBI Taxonomy" id="56731"/>
    <lineage>
        <taxon>Bacteria</taxon>
        <taxon>Pseudomonadati</taxon>
        <taxon>Pseudomonadota</taxon>
        <taxon>Alphaproteobacteria</taxon>
        <taxon>Hyphomicrobiales</taxon>
        <taxon>Rhizobiaceae</taxon>
        <taxon>Rhizobium/Agrobacterium group</taxon>
        <taxon>Rhizobium</taxon>
    </lineage>
</organism>
<dbReference type="EC" id="3.4.21.107" evidence="1"/>
<keyword evidence="1" id="KW-0645">Protease</keyword>
<keyword evidence="1" id="KW-0378">Hydrolase</keyword>
<comment type="caution">
    <text evidence="1">The sequence shown here is derived from an EMBL/GenBank/DDBJ whole genome shotgun (WGS) entry which is preliminary data.</text>
</comment>
<dbReference type="AlphaFoldDB" id="A0A7W8UEA7"/>
<dbReference type="EMBL" id="JACHBK010000010">
    <property type="protein sequence ID" value="MBB5537733.1"/>
    <property type="molecule type" value="Genomic_DNA"/>
</dbReference>
<dbReference type="GO" id="GO:0006508">
    <property type="term" value="P:proteolysis"/>
    <property type="evidence" value="ECO:0007669"/>
    <property type="project" value="UniProtKB-KW"/>
</dbReference>
<dbReference type="GO" id="GO:0008233">
    <property type="term" value="F:peptidase activity"/>
    <property type="evidence" value="ECO:0007669"/>
    <property type="project" value="UniProtKB-KW"/>
</dbReference>
<dbReference type="InterPro" id="IPR036034">
    <property type="entry name" value="PDZ_sf"/>
</dbReference>
<protein>
    <submittedName>
        <fullName evidence="1">Serine protease Do</fullName>
        <ecNumber evidence="1">3.4.21.107</ecNumber>
    </submittedName>
</protein>
<evidence type="ECO:0000313" key="1">
    <source>
        <dbReference type="EMBL" id="MBB5537733.1"/>
    </source>
</evidence>
<reference evidence="1 2" key="1">
    <citation type="submission" date="2020-08" db="EMBL/GenBank/DDBJ databases">
        <title>Genomic Encyclopedia of Type Strains, Phase IV (KMG-V): Genome sequencing to study the core and pangenomes of soil and plant-associated prokaryotes.</title>
        <authorList>
            <person name="Whitman W."/>
        </authorList>
    </citation>
    <scope>NUCLEOTIDE SEQUENCE [LARGE SCALE GENOMIC DNA]</scope>
    <source>
        <strain evidence="1 2">SEMIA 4084</strain>
    </source>
</reference>
<proteinExistence type="predicted"/>